<proteinExistence type="predicted"/>
<dbReference type="Proteomes" id="UP001369958">
    <property type="component" value="Chromosome"/>
</dbReference>
<organism evidence="1 2">
    <name type="scientific">Pelagibacterium nitratireducens</name>
    <dbReference type="NCBI Taxonomy" id="1046114"/>
    <lineage>
        <taxon>Bacteria</taxon>
        <taxon>Pseudomonadati</taxon>
        <taxon>Pseudomonadota</taxon>
        <taxon>Alphaproteobacteria</taxon>
        <taxon>Hyphomicrobiales</taxon>
        <taxon>Devosiaceae</taxon>
        <taxon>Pelagibacterium</taxon>
    </lineage>
</organism>
<sequence length="54" mass="6054">MADSNQHLSVHREIEAIKEAVALKSINACADWLRDRGHPELAQELLDDMIEAAQ</sequence>
<gene>
    <name evidence="1" type="ORF">V6617_10290</name>
</gene>
<evidence type="ECO:0000313" key="2">
    <source>
        <dbReference type="Proteomes" id="UP001369958"/>
    </source>
</evidence>
<protein>
    <submittedName>
        <fullName evidence="1">Uncharacterized protein</fullName>
    </submittedName>
</protein>
<name>A0ABZ2HWC9_9HYPH</name>
<accession>A0ABZ2HWC9</accession>
<dbReference type="RefSeq" id="WP_338606894.1">
    <property type="nucleotide sequence ID" value="NZ_CP146275.1"/>
</dbReference>
<dbReference type="EMBL" id="CP146275">
    <property type="protein sequence ID" value="WWT31424.1"/>
    <property type="molecule type" value="Genomic_DNA"/>
</dbReference>
<reference evidence="1 2" key="1">
    <citation type="submission" date="2024-02" db="EMBL/GenBank/DDBJ databases">
        <title>Complete genome sequence of Pelagibacterium nitratireducens ZH15.</title>
        <authorList>
            <person name="Zhao L.H."/>
        </authorList>
    </citation>
    <scope>NUCLEOTIDE SEQUENCE [LARGE SCALE GENOMIC DNA]</scope>
    <source>
        <strain evidence="1 2">ZH15</strain>
    </source>
</reference>
<keyword evidence="2" id="KW-1185">Reference proteome</keyword>
<evidence type="ECO:0000313" key="1">
    <source>
        <dbReference type="EMBL" id="WWT31424.1"/>
    </source>
</evidence>